<dbReference type="InterPro" id="IPR036872">
    <property type="entry name" value="CH_dom_sf"/>
</dbReference>
<dbReference type="InterPro" id="IPR001715">
    <property type="entry name" value="CH_dom"/>
</dbReference>
<feature type="compositionally biased region" description="Polar residues" evidence="4">
    <location>
        <begin position="595"/>
        <end position="604"/>
    </location>
</feature>
<feature type="compositionally biased region" description="Basic and acidic residues" evidence="4">
    <location>
        <begin position="753"/>
        <end position="778"/>
    </location>
</feature>
<proteinExistence type="inferred from homology"/>
<dbReference type="GeneID" id="100216161"/>
<feature type="compositionally biased region" description="Basic and acidic residues" evidence="4">
    <location>
        <begin position="640"/>
        <end position="651"/>
    </location>
</feature>
<dbReference type="Xenbase" id="XB-GENE-951898">
    <property type="gene designation" value="smtn"/>
</dbReference>
<comment type="similarity">
    <text evidence="3">Belongs to the smoothelin family.</text>
</comment>
<dbReference type="OMA" id="KTPYPGF"/>
<evidence type="ECO:0000313" key="8">
    <source>
        <dbReference type="Xenbase" id="XB-GENE-951898"/>
    </source>
</evidence>
<feature type="region of interest" description="Disordered" evidence="4">
    <location>
        <begin position="595"/>
        <end position="692"/>
    </location>
</feature>
<dbReference type="CDD" id="cd21258">
    <property type="entry name" value="CH_SMTNA"/>
    <property type="match status" value="1"/>
</dbReference>
<feature type="compositionally biased region" description="Polar residues" evidence="4">
    <location>
        <begin position="779"/>
        <end position="824"/>
    </location>
</feature>
<feature type="region of interest" description="Disordered" evidence="4">
    <location>
        <begin position="868"/>
        <end position="894"/>
    </location>
</feature>
<dbReference type="FunFam" id="1.10.418.10:FF:000009">
    <property type="entry name" value="smoothelin isoform X2"/>
    <property type="match status" value="1"/>
</dbReference>
<feature type="compositionally biased region" description="Low complexity" evidence="4">
    <location>
        <begin position="214"/>
        <end position="237"/>
    </location>
</feature>
<dbReference type="InterPro" id="IPR022189">
    <property type="entry name" value="SMTN"/>
</dbReference>
<evidence type="ECO:0000259" key="5">
    <source>
        <dbReference type="PROSITE" id="PS50021"/>
    </source>
</evidence>
<dbReference type="PANTHER" id="PTHR23167:SF52">
    <property type="entry name" value="SMOOTHELIN"/>
    <property type="match status" value="1"/>
</dbReference>
<dbReference type="Pfam" id="PF12510">
    <property type="entry name" value="Smoothelin"/>
    <property type="match status" value="3"/>
</dbReference>
<feature type="compositionally biased region" description="Polar residues" evidence="4">
    <location>
        <begin position="481"/>
        <end position="501"/>
    </location>
</feature>
<evidence type="ECO:0000256" key="2">
    <source>
        <dbReference type="ARBA" id="ARBA00023054"/>
    </source>
</evidence>
<evidence type="ECO:0000256" key="3">
    <source>
        <dbReference type="ARBA" id="ARBA00061655"/>
    </source>
</evidence>
<feature type="region of interest" description="Disordered" evidence="4">
    <location>
        <begin position="257"/>
        <end position="300"/>
    </location>
</feature>
<dbReference type="SMART" id="SM00033">
    <property type="entry name" value="CH"/>
    <property type="match status" value="1"/>
</dbReference>
<dbReference type="OrthoDB" id="10017054at2759"/>
<keyword evidence="1" id="KW-0597">Phosphoprotein</keyword>
<keyword evidence="2" id="KW-0175">Coiled coil</keyword>
<dbReference type="Gene3D" id="1.10.418.10">
    <property type="entry name" value="Calponin-like domain"/>
    <property type="match status" value="1"/>
</dbReference>
<protein>
    <submittedName>
        <fullName evidence="7">Smoothelin isoform X1</fullName>
    </submittedName>
</protein>
<reference evidence="7" key="1">
    <citation type="submission" date="2025-08" db="UniProtKB">
        <authorList>
            <consortium name="RefSeq"/>
        </authorList>
    </citation>
    <scope>IDENTIFICATION</scope>
    <source>
        <strain evidence="7">Nigerian</strain>
        <tissue evidence="7">Liver and blood</tissue>
    </source>
</reference>
<dbReference type="AGR" id="Xenbase:XB-GENE-951898"/>
<accession>A0A8J0T0C9</accession>
<feature type="compositionally biased region" description="Low complexity" evidence="4">
    <location>
        <begin position="605"/>
        <end position="629"/>
    </location>
</feature>
<gene>
    <name evidence="7 8" type="primary">smtn</name>
</gene>
<dbReference type="CTD" id="6525"/>
<evidence type="ECO:0000256" key="4">
    <source>
        <dbReference type="SAM" id="MobiDB-lite"/>
    </source>
</evidence>
<feature type="compositionally biased region" description="Low complexity" evidence="4">
    <location>
        <begin position="454"/>
        <end position="475"/>
    </location>
</feature>
<feature type="region of interest" description="Disordered" evidence="4">
    <location>
        <begin position="753"/>
        <end position="841"/>
    </location>
</feature>
<dbReference type="PANTHER" id="PTHR23167">
    <property type="entry name" value="CALPONIN HOMOLOGY DOMAIN-CONTAINING PROTEIN DDB_G0272472-RELATED"/>
    <property type="match status" value="1"/>
</dbReference>
<keyword evidence="6" id="KW-1185">Reference proteome</keyword>
<feature type="domain" description="Calponin-homology (CH)" evidence="5">
    <location>
        <begin position="933"/>
        <end position="1040"/>
    </location>
</feature>
<evidence type="ECO:0000313" key="7">
    <source>
        <dbReference type="RefSeq" id="XP_017946876.2"/>
    </source>
</evidence>
<feature type="compositionally biased region" description="Basic and acidic residues" evidence="4">
    <location>
        <begin position="871"/>
        <end position="883"/>
    </location>
</feature>
<dbReference type="Pfam" id="PF00307">
    <property type="entry name" value="CH"/>
    <property type="match status" value="1"/>
</dbReference>
<dbReference type="SUPFAM" id="SSF47576">
    <property type="entry name" value="Calponin-homology domain, CH-domain"/>
    <property type="match status" value="1"/>
</dbReference>
<feature type="region of interest" description="Disordered" evidence="4">
    <location>
        <begin position="313"/>
        <end position="340"/>
    </location>
</feature>
<feature type="region of interest" description="Disordered" evidence="4">
    <location>
        <begin position="209"/>
        <end position="237"/>
    </location>
</feature>
<dbReference type="RefSeq" id="XP_017946876.2">
    <property type="nucleotide sequence ID" value="XM_018091387.2"/>
</dbReference>
<dbReference type="AlphaFoldDB" id="A0A8J0T0C9"/>
<evidence type="ECO:0000256" key="1">
    <source>
        <dbReference type="ARBA" id="ARBA00022553"/>
    </source>
</evidence>
<feature type="compositionally biased region" description="Polar residues" evidence="4">
    <location>
        <begin position="432"/>
        <end position="444"/>
    </location>
</feature>
<name>A0A8J0T0C9_XENTR</name>
<sequence>MSGERFSCMDEGSLRKLLEVTLDLAERKEIRSAIRELRRKELERCEEALASKRFRSERSHEQENKENQPRADREEQQQRALNALTIRLQNINDLEELTSLLRNSKEYEERKLIRAAIRKVRNDEIEAASLGGMLIRQSSERDNGKLVCKSQDAVGNLVPSLAQEREDLEERQKIRAQIHELRSAQNGGSHIAGSKEIESNMLLRLKVPTKEQLPSSTSSSSSTSSFTSFSSEPSSSSHCQATELLSLSAEFEGQPHNNRNEVFMEPSAEDSGTETREQPNTHVASHKQNVKSEQKPLPVWTGRADSHIISRLGADNKESFPEGVTSASCSEPDDQTSMPPFRRAYSVRDRVKKFSEESSSVTTPALGFRFGSMRAERAPVRGAHVLQQHSLLSVGQENNQKAAQNARFVTKQEVTRTVSGPCTRRLDGIPTAGTQSTNKIQSFKSPFIPELNNSRSTSLKGSSSLSSTGPCTSSREVNRGLPQSQGSFILKQNSGRSQENQLKVPLPMTERGRIDENSDGANTEGPGSLQSSTHLCKSTKGTREETEDTDMKTLLTIEIKDGRNQTTSSRVVGQPGNQRAELMLGLTSSPFRINSGFSTSNDGASSGITTRSIRTETRTTTQSGITSSSNVIKEKKRLRSDHQMEERDQDRQQCSGEEGSAVSSVPAEAPLSDSTCGGDIGEVEAETPQETPQQLEVFLPSTTEKAEPENKGKLTAEDLNAIEEEEVLDKMLDKATDFEERKLIRAAMRDLRQRKREQREKEREQRLQELKNKERESQLARSTETSIRQSETTNHGSAVSTVTKTQRLVQSNDGSKTSSTTTLEASYMKRSENGDTIVQTKSSFSATSKKVGSIFDREDEGLSRANSMTAMERRQAERKKELMKAQSLPKTPATQARKAMIEKMEKESGGSSSPAFAKVATPRSAAFGVPNANSIKQMLLDWCKAKTRGYEHVNIQNFSSSWSDGMAFCALVHNFFPEAFDYNQLNPQNRRKNFDLAFSAAEMLVDCVPLVEVEDMMIMGKRPDSKCVFTYVQSLYNHLRRHEMRLRKSEF</sequence>
<feature type="region of interest" description="Disordered" evidence="4">
    <location>
        <begin position="421"/>
        <end position="549"/>
    </location>
</feature>
<dbReference type="InterPro" id="IPR050540">
    <property type="entry name" value="F-actin_Monoox_Mical"/>
</dbReference>
<dbReference type="PROSITE" id="PS50021">
    <property type="entry name" value="CH"/>
    <property type="match status" value="1"/>
</dbReference>
<feature type="region of interest" description="Disordered" evidence="4">
    <location>
        <begin position="53"/>
        <end position="77"/>
    </location>
</feature>
<organism evidence="6 7">
    <name type="scientific">Xenopus tropicalis</name>
    <name type="common">Western clawed frog</name>
    <name type="synonym">Silurana tropicalis</name>
    <dbReference type="NCBI Taxonomy" id="8364"/>
    <lineage>
        <taxon>Eukaryota</taxon>
        <taxon>Metazoa</taxon>
        <taxon>Chordata</taxon>
        <taxon>Craniata</taxon>
        <taxon>Vertebrata</taxon>
        <taxon>Euteleostomi</taxon>
        <taxon>Amphibia</taxon>
        <taxon>Batrachia</taxon>
        <taxon>Anura</taxon>
        <taxon>Pipoidea</taxon>
        <taxon>Pipidae</taxon>
        <taxon>Xenopodinae</taxon>
        <taxon>Xenopus</taxon>
        <taxon>Silurana</taxon>
    </lineage>
</organism>
<evidence type="ECO:0000313" key="6">
    <source>
        <dbReference type="Proteomes" id="UP000008143"/>
    </source>
</evidence>
<dbReference type="Proteomes" id="UP000008143">
    <property type="component" value="Chromosome 1"/>
</dbReference>